<feature type="region of interest" description="Disordered" evidence="1">
    <location>
        <begin position="99"/>
        <end position="173"/>
    </location>
</feature>
<keyword evidence="4" id="KW-1185">Reference proteome</keyword>
<accession>A0AAU9CVK5</accession>
<dbReference type="PANTHER" id="PTHR36966:SF1">
    <property type="entry name" value="REP-ASSOCIATED TYROSINE TRANSPOSASE"/>
    <property type="match status" value="1"/>
</dbReference>
<dbReference type="InterPro" id="IPR052715">
    <property type="entry name" value="RAYT_transposase"/>
</dbReference>
<dbReference type="InterPro" id="IPR002686">
    <property type="entry name" value="Transposase_17"/>
</dbReference>
<evidence type="ECO:0000259" key="2">
    <source>
        <dbReference type="SMART" id="SM01321"/>
    </source>
</evidence>
<dbReference type="Proteomes" id="UP001348817">
    <property type="component" value="Chromosome"/>
</dbReference>
<dbReference type="Gene3D" id="3.30.70.1290">
    <property type="entry name" value="Transposase IS200-like"/>
    <property type="match status" value="1"/>
</dbReference>
<dbReference type="SUPFAM" id="SSF143422">
    <property type="entry name" value="Transposase IS200-like"/>
    <property type="match status" value="1"/>
</dbReference>
<evidence type="ECO:0000313" key="3">
    <source>
        <dbReference type="EMBL" id="BDD07598.1"/>
    </source>
</evidence>
<feature type="domain" description="Transposase IS200-like" evidence="2">
    <location>
        <begin position="22"/>
        <end position="225"/>
    </location>
</feature>
<dbReference type="AlphaFoldDB" id="A0AAU9CVK5"/>
<reference evidence="3 4" key="1">
    <citation type="submission" date="2021-12" db="EMBL/GenBank/DDBJ databases">
        <title>Genome sequencing of bacteria with rrn-lacking chromosome and rrn-plasmid.</title>
        <authorList>
            <person name="Anda M."/>
            <person name="Iwasaki W."/>
        </authorList>
    </citation>
    <scope>NUCLEOTIDE SEQUENCE [LARGE SCALE GENOMIC DNA]</scope>
    <source>
        <strain evidence="3 4">DSM 100852</strain>
    </source>
</reference>
<organism evidence="3 4">
    <name type="scientific">Fulvitalea axinellae</name>
    <dbReference type="NCBI Taxonomy" id="1182444"/>
    <lineage>
        <taxon>Bacteria</taxon>
        <taxon>Pseudomonadati</taxon>
        <taxon>Bacteroidota</taxon>
        <taxon>Cytophagia</taxon>
        <taxon>Cytophagales</taxon>
        <taxon>Persicobacteraceae</taxon>
        <taxon>Fulvitalea</taxon>
    </lineage>
</organism>
<proteinExistence type="predicted"/>
<feature type="compositionally biased region" description="Acidic residues" evidence="1">
    <location>
        <begin position="145"/>
        <end position="156"/>
    </location>
</feature>
<dbReference type="RefSeq" id="WP_338392916.1">
    <property type="nucleotide sequence ID" value="NZ_AP025314.1"/>
</dbReference>
<dbReference type="GO" id="GO:0004803">
    <property type="term" value="F:transposase activity"/>
    <property type="evidence" value="ECO:0007669"/>
    <property type="project" value="InterPro"/>
</dbReference>
<sequence>MEEKFRGKYRIPSARWQAWDYRWDAAYFVTACTKNMAPYFGKIQNGQMRLSPVGVLADVFWHQIKHHAQNVKLAEFVVMPNHIHGILILEGNNPNCSHHGGIGRGFPGSHNADKIIGGEDRDQNQGRDQNQDRVETGHALSVRGEDDETIGNDDGIDNGGDTPGQRRVRNQGKNSLSSIIGSYKAAVSRHSNRLGFDFAWKPRFHDHIIRHRGAYERIAHYIENNPRKWEEDKFFY</sequence>
<dbReference type="SMART" id="SM01321">
    <property type="entry name" value="Y1_Tnp"/>
    <property type="match status" value="1"/>
</dbReference>
<evidence type="ECO:0000256" key="1">
    <source>
        <dbReference type="SAM" id="MobiDB-lite"/>
    </source>
</evidence>
<dbReference type="GO" id="GO:0006313">
    <property type="term" value="P:DNA transposition"/>
    <property type="evidence" value="ECO:0007669"/>
    <property type="project" value="InterPro"/>
</dbReference>
<protein>
    <recommendedName>
        <fullName evidence="2">Transposase IS200-like domain-containing protein</fullName>
    </recommendedName>
</protein>
<feature type="compositionally biased region" description="Basic and acidic residues" evidence="1">
    <location>
        <begin position="111"/>
        <end position="136"/>
    </location>
</feature>
<dbReference type="KEGG" id="fax:FUAX_00300"/>
<dbReference type="InterPro" id="IPR036515">
    <property type="entry name" value="Transposase_17_sf"/>
</dbReference>
<dbReference type="PANTHER" id="PTHR36966">
    <property type="entry name" value="REP-ASSOCIATED TYROSINE TRANSPOSASE"/>
    <property type="match status" value="1"/>
</dbReference>
<dbReference type="GO" id="GO:0043565">
    <property type="term" value="F:sequence-specific DNA binding"/>
    <property type="evidence" value="ECO:0007669"/>
    <property type="project" value="TreeGrafter"/>
</dbReference>
<evidence type="ECO:0000313" key="4">
    <source>
        <dbReference type="Proteomes" id="UP001348817"/>
    </source>
</evidence>
<dbReference type="EMBL" id="AP025314">
    <property type="protein sequence ID" value="BDD07598.1"/>
    <property type="molecule type" value="Genomic_DNA"/>
</dbReference>
<name>A0AAU9CVK5_9BACT</name>
<gene>
    <name evidence="3" type="ORF">FUAX_00300</name>
</gene>